<keyword evidence="10" id="KW-1185">Reference proteome</keyword>
<dbReference type="RefSeq" id="WP_009206969.1">
    <property type="nucleotide sequence ID" value="NC_022357.1"/>
</dbReference>
<evidence type="ECO:0000256" key="1">
    <source>
        <dbReference type="ARBA" id="ARBA00006594"/>
    </source>
</evidence>
<dbReference type="AlphaFoldDB" id="S6AEA8"/>
<dbReference type="InterPro" id="IPR003356">
    <property type="entry name" value="DNA_methylase_A-5"/>
</dbReference>
<feature type="domain" description="DNA methylase adenine-specific" evidence="8">
    <location>
        <begin position="244"/>
        <end position="504"/>
    </location>
</feature>
<comment type="similarity">
    <text evidence="1">Belongs to the N(4)/N(6)-methyltransferase family.</text>
</comment>
<evidence type="ECO:0000313" key="9">
    <source>
        <dbReference type="EMBL" id="BAN34086.1"/>
    </source>
</evidence>
<dbReference type="GO" id="GO:0032259">
    <property type="term" value="P:methylation"/>
    <property type="evidence" value="ECO:0007669"/>
    <property type="project" value="UniProtKB-KW"/>
</dbReference>
<evidence type="ECO:0000256" key="2">
    <source>
        <dbReference type="ARBA" id="ARBA00011900"/>
    </source>
</evidence>
<protein>
    <recommendedName>
        <fullName evidence="2">site-specific DNA-methyltransferase (adenine-specific)</fullName>
        <ecNumber evidence="2">2.1.1.72</ecNumber>
    </recommendedName>
</protein>
<keyword evidence="6" id="KW-0680">Restriction system</keyword>
<evidence type="ECO:0000256" key="5">
    <source>
        <dbReference type="ARBA" id="ARBA00022691"/>
    </source>
</evidence>
<sequence length="793" mass="89461">MSNASTERLRDPSYWREKLGLLPVPMYGHSNESGYVLLNGALGNFCLQVAGDPEDDPRSIAWSSDVGHFLKIGNQHISVLSWQDPSAFPTSYPIEDVSQRLNEFHQYLEKREPNRDASIVTHALRILGQLRQLLPFEATPAQTIDHFLRLLAYGSDKTAPQPFGQSCVGDTLQLDEDMLRNSEWDMLLNELTRDRPVSSLKPLIMLLLRHSSGNLFQDVHYRIQIPLTRDLPGIPPAPAKILSKSQDKVSGVYFTPPFIARTLVEEALRALGPNLPSVLKVFDPACGSSEFFKELLRQLNMLGYNGLVYIEGWDISEPALKISNFTLAFEKQFPSKFRLEYRILHRDTILTNRDEWPQNVDIVLMNPPYAAWQFLGEAYRDRLTELFGNGKPNLAVAFAQLAMDCIRAEGVFAAVLPAAVTDTKSAQDWREQAASNFTPHLIAKLGSQTLFTNALVDANLVVSIRRQNSSAPCRVIWADHKKASTYKALRTLRSLSSANISSETVSTSEYSVYADYAIGRNGEPWRPRSYELMSLIGKYSYLPKLGELFDVKQGSRTGDSVFVQPAEYVHSLSPEEARFFRPAVVNASIDFGVLNRDWYVWFPYTPGLPKIADEEMLRNLVPQYYQEKLASSTLRISSGNSRAREELNWWDLIWPRQWQFEKKKKIISTYFGEEGCFAYDATGDFVVVVGHGWIPHKTYESSFTDDLAYAYVAITASRLFGQLLEAVSTHIGGGQLKLEKQFLRNIPLPWLGKGTVLSLSTIRKLSAVGEEIANDHHVDREALNSLVVEAYSL</sequence>
<dbReference type="eggNOG" id="COG0286">
    <property type="taxonomic scope" value="Bacteria"/>
</dbReference>
<dbReference type="PRINTS" id="PR00507">
    <property type="entry name" value="N12N6MTFRASE"/>
</dbReference>
<evidence type="ECO:0000256" key="7">
    <source>
        <dbReference type="ARBA" id="ARBA00047942"/>
    </source>
</evidence>
<reference evidence="9 10" key="1">
    <citation type="journal article" date="2012" name="Appl. Environ. Microbiol.">
        <title>Draft genome sequence of a psychrotolerant sulfur-oxidizing bacterium, Sulfuricella denitrificans skB26, and proteomic insights into cold adaptation.</title>
        <authorList>
            <person name="Watanabe T."/>
            <person name="Kojima H."/>
            <person name="Fukui M."/>
        </authorList>
    </citation>
    <scope>NUCLEOTIDE SEQUENCE [LARGE SCALE GENOMIC DNA]</scope>
    <source>
        <strain evidence="10">skB26</strain>
    </source>
</reference>
<dbReference type="OrthoDB" id="9784823at2"/>
<evidence type="ECO:0000313" key="10">
    <source>
        <dbReference type="Proteomes" id="UP000015559"/>
    </source>
</evidence>
<dbReference type="STRING" id="1163617.SCD_n00237"/>
<dbReference type="PANTHER" id="PTHR33841:SF5">
    <property type="entry name" value="DNA METHYLASE (MODIFICATION METHYLASE) (METHYLTRANSFERASE)-RELATED"/>
    <property type="match status" value="1"/>
</dbReference>
<dbReference type="HOGENOM" id="CLU_360828_0_0_4"/>
<evidence type="ECO:0000256" key="3">
    <source>
        <dbReference type="ARBA" id="ARBA00022603"/>
    </source>
</evidence>
<dbReference type="KEGG" id="sdr:SCD_n00237"/>
<organism evidence="9 10">
    <name type="scientific">Sulfuricella denitrificans (strain DSM 22764 / NBRC 105220 / skB26)</name>
    <dbReference type="NCBI Taxonomy" id="1163617"/>
    <lineage>
        <taxon>Bacteria</taxon>
        <taxon>Pseudomonadati</taxon>
        <taxon>Pseudomonadota</taxon>
        <taxon>Betaproteobacteria</taxon>
        <taxon>Nitrosomonadales</taxon>
        <taxon>Sulfuricellaceae</taxon>
        <taxon>Sulfuricella</taxon>
    </lineage>
</organism>
<keyword evidence="4" id="KW-0808">Transferase</keyword>
<proteinExistence type="inferred from homology"/>
<dbReference type="GO" id="GO:0003677">
    <property type="term" value="F:DNA binding"/>
    <property type="evidence" value="ECO:0007669"/>
    <property type="project" value="InterPro"/>
</dbReference>
<dbReference type="InterPro" id="IPR002052">
    <property type="entry name" value="DNA_methylase_N6_adenine_CS"/>
</dbReference>
<dbReference type="SUPFAM" id="SSF53335">
    <property type="entry name" value="S-adenosyl-L-methionine-dependent methyltransferases"/>
    <property type="match status" value="1"/>
</dbReference>
<dbReference type="Gene3D" id="3.40.50.150">
    <property type="entry name" value="Vaccinia Virus protein VP39"/>
    <property type="match status" value="1"/>
</dbReference>
<comment type="catalytic activity">
    <reaction evidence="7">
        <text>a 2'-deoxyadenosine in DNA + S-adenosyl-L-methionine = an N(6)-methyl-2'-deoxyadenosine in DNA + S-adenosyl-L-homocysteine + H(+)</text>
        <dbReference type="Rhea" id="RHEA:15197"/>
        <dbReference type="Rhea" id="RHEA-COMP:12418"/>
        <dbReference type="Rhea" id="RHEA-COMP:12419"/>
        <dbReference type="ChEBI" id="CHEBI:15378"/>
        <dbReference type="ChEBI" id="CHEBI:57856"/>
        <dbReference type="ChEBI" id="CHEBI:59789"/>
        <dbReference type="ChEBI" id="CHEBI:90615"/>
        <dbReference type="ChEBI" id="CHEBI:90616"/>
        <dbReference type="EC" id="2.1.1.72"/>
    </reaction>
</comment>
<keyword evidence="5" id="KW-0949">S-adenosyl-L-methionine</keyword>
<accession>S6AEA8</accession>
<evidence type="ECO:0000259" key="8">
    <source>
        <dbReference type="Pfam" id="PF02384"/>
    </source>
</evidence>
<keyword evidence="3" id="KW-0489">Methyltransferase</keyword>
<dbReference type="Pfam" id="PF02384">
    <property type="entry name" value="N6_Mtase"/>
    <property type="match status" value="1"/>
</dbReference>
<name>S6AEA8_SULDS</name>
<dbReference type="EC" id="2.1.1.72" evidence="2"/>
<dbReference type="EMBL" id="AP013066">
    <property type="protein sequence ID" value="BAN34086.1"/>
    <property type="molecule type" value="Genomic_DNA"/>
</dbReference>
<dbReference type="GO" id="GO:0009007">
    <property type="term" value="F:site-specific DNA-methyltransferase (adenine-specific) activity"/>
    <property type="evidence" value="ECO:0007669"/>
    <property type="project" value="UniProtKB-EC"/>
</dbReference>
<dbReference type="Proteomes" id="UP000015559">
    <property type="component" value="Chromosome"/>
</dbReference>
<dbReference type="GO" id="GO:0009307">
    <property type="term" value="P:DNA restriction-modification system"/>
    <property type="evidence" value="ECO:0007669"/>
    <property type="project" value="UniProtKB-KW"/>
</dbReference>
<evidence type="ECO:0000256" key="6">
    <source>
        <dbReference type="ARBA" id="ARBA00022747"/>
    </source>
</evidence>
<evidence type="ECO:0000256" key="4">
    <source>
        <dbReference type="ARBA" id="ARBA00022679"/>
    </source>
</evidence>
<dbReference type="PROSITE" id="PS00092">
    <property type="entry name" value="N6_MTASE"/>
    <property type="match status" value="1"/>
</dbReference>
<dbReference type="InterPro" id="IPR050953">
    <property type="entry name" value="N4_N6_ade-DNA_methylase"/>
</dbReference>
<dbReference type="PANTHER" id="PTHR33841">
    <property type="entry name" value="DNA METHYLTRANSFERASE YEEA-RELATED"/>
    <property type="match status" value="1"/>
</dbReference>
<dbReference type="GO" id="GO:0008170">
    <property type="term" value="F:N-methyltransferase activity"/>
    <property type="evidence" value="ECO:0007669"/>
    <property type="project" value="InterPro"/>
</dbReference>
<gene>
    <name evidence="9" type="ORF">SCD_n00237</name>
</gene>
<dbReference type="InterPro" id="IPR029063">
    <property type="entry name" value="SAM-dependent_MTases_sf"/>
</dbReference>